<gene>
    <name evidence="4" type="ORF">A2228_02580</name>
</gene>
<dbReference type="NCBIfam" id="TIGR00231">
    <property type="entry name" value="small_GTP"/>
    <property type="match status" value="1"/>
</dbReference>
<dbReference type="SUPFAM" id="SSF52540">
    <property type="entry name" value="P-loop containing nucleoside triphosphate hydrolases"/>
    <property type="match status" value="1"/>
</dbReference>
<keyword evidence="2" id="KW-0342">GTP-binding</keyword>
<dbReference type="GO" id="GO:1990904">
    <property type="term" value="C:ribonucleoprotein complex"/>
    <property type="evidence" value="ECO:0007669"/>
    <property type="project" value="TreeGrafter"/>
</dbReference>
<dbReference type="EMBL" id="MFAK01000020">
    <property type="protein sequence ID" value="OGD74954.1"/>
    <property type="molecule type" value="Genomic_DNA"/>
</dbReference>
<dbReference type="PRINTS" id="PR00315">
    <property type="entry name" value="ELONGATNFCT"/>
</dbReference>
<name>A0A1F5F6K9_9BACT</name>
<dbReference type="GO" id="GO:0003924">
    <property type="term" value="F:GTPase activity"/>
    <property type="evidence" value="ECO:0007669"/>
    <property type="project" value="InterPro"/>
</dbReference>
<dbReference type="InterPro" id="IPR048876">
    <property type="entry name" value="BipA_C"/>
</dbReference>
<dbReference type="Pfam" id="PF22042">
    <property type="entry name" value="EF-G_D2"/>
    <property type="match status" value="1"/>
</dbReference>
<keyword evidence="1" id="KW-0547">Nucleotide-binding</keyword>
<dbReference type="Proteomes" id="UP000176191">
    <property type="component" value="Unassembled WGS sequence"/>
</dbReference>
<reference evidence="4 5" key="1">
    <citation type="journal article" date="2016" name="Nat. Commun.">
        <title>Thousands of microbial genomes shed light on interconnected biogeochemical processes in an aquifer system.</title>
        <authorList>
            <person name="Anantharaman K."/>
            <person name="Brown C.T."/>
            <person name="Hug L.A."/>
            <person name="Sharon I."/>
            <person name="Castelle C.J."/>
            <person name="Probst A.J."/>
            <person name="Thomas B.C."/>
            <person name="Singh A."/>
            <person name="Wilkins M.J."/>
            <person name="Karaoz U."/>
            <person name="Brodie E.L."/>
            <person name="Williams K.H."/>
            <person name="Hubbard S.S."/>
            <person name="Banfield J.F."/>
        </authorList>
    </citation>
    <scope>NUCLEOTIDE SEQUENCE [LARGE SCALE GENOMIC DNA]</scope>
</reference>
<dbReference type="InterPro" id="IPR000795">
    <property type="entry name" value="T_Tr_GTP-bd_dom"/>
</dbReference>
<dbReference type="GO" id="GO:0005525">
    <property type="term" value="F:GTP binding"/>
    <property type="evidence" value="ECO:0007669"/>
    <property type="project" value="UniProtKB-KW"/>
</dbReference>
<dbReference type="PANTHER" id="PTHR42908">
    <property type="entry name" value="TRANSLATION ELONGATION FACTOR-RELATED"/>
    <property type="match status" value="1"/>
</dbReference>
<dbReference type="SUPFAM" id="SSF50447">
    <property type="entry name" value="Translation proteins"/>
    <property type="match status" value="1"/>
</dbReference>
<dbReference type="InterPro" id="IPR009000">
    <property type="entry name" value="Transl_B-barrel_sf"/>
</dbReference>
<dbReference type="InterPro" id="IPR053905">
    <property type="entry name" value="EF-G-like_DII"/>
</dbReference>
<dbReference type="InterPro" id="IPR047042">
    <property type="entry name" value="BipA_II"/>
</dbReference>
<dbReference type="InterPro" id="IPR005225">
    <property type="entry name" value="Small_GTP-bd"/>
</dbReference>
<dbReference type="FunFam" id="3.30.70.870:FF:000003">
    <property type="entry name" value="GTP-binding protein TypA"/>
    <property type="match status" value="1"/>
</dbReference>
<dbReference type="CDD" id="cd03691">
    <property type="entry name" value="BipA_TypA_II"/>
    <property type="match status" value="1"/>
</dbReference>
<comment type="caution">
    <text evidence="4">The sequence shown here is derived from an EMBL/GenBank/DDBJ whole genome shotgun (WGS) entry which is preliminary data.</text>
</comment>
<accession>A0A1F5F6K9</accession>
<dbReference type="PANTHER" id="PTHR42908:SF8">
    <property type="entry name" value="TR-TYPE G DOMAIN-CONTAINING PROTEIN"/>
    <property type="match status" value="1"/>
</dbReference>
<sequence length="609" mass="67476">MHQFKNIRNVAVIAHVDHGKTTLVDAMLKQTHTFRENSGEMSQTTILDSNTLERERGITILAKNCAVFYNDTKINIIDTPGHADFSGEVERTLSMADGALLIVDAQEGPMPQTRYVLKKALKQNLKIIVVINKIDKQYARVPYVIGKIETLFLELAHDPSHLDFPVLYAVGRDGKVFSELPVSYGDEVTGDVRPLMDKILEYLPQPKVDLGHTFKMLVSSIDYNPHLGRIAIGKITQGTIKLGQSVILTNRPTRPFSVQRILLAEGLGKVETESATTGDIVGIPGLTDVQIGLTMSDPSDSVPYPIQDISEPTLHMTMGANTSPLAGREGKFVTSRQIEERLYRELESNLSLRVEKLESGKYKVSGRGELHLSVLLETMRREGYEMEVGKPEVITKKDENGIKIEPVEEVNVVIPNEYQGVINQEMGKRYGVMISMAPISENELEFVYRIPTRSIIGLRTLLLTLTKGTVLFSSQIDGYEPVGKELPKIRSGVIIATHSGESLAYGLAAAEDRGILFIGPAVPVYEGMIVGQTPKEQDVRVNVCKGKQLTNMRSKASDGVIQLTPPTVLSLEQAIDFLEKDELLEITPANLRLRKKNLTGIENRRGLQE</sequence>
<dbReference type="Gene3D" id="2.40.30.10">
    <property type="entry name" value="Translation factors"/>
    <property type="match status" value="1"/>
</dbReference>
<dbReference type="InterPro" id="IPR047041">
    <property type="entry name" value="BipA_GTP-bd_dom"/>
</dbReference>
<evidence type="ECO:0000259" key="3">
    <source>
        <dbReference type="PROSITE" id="PS51722"/>
    </source>
</evidence>
<dbReference type="PROSITE" id="PS51722">
    <property type="entry name" value="G_TR_2"/>
    <property type="match status" value="1"/>
</dbReference>
<dbReference type="GO" id="GO:0005829">
    <property type="term" value="C:cytosol"/>
    <property type="evidence" value="ECO:0007669"/>
    <property type="project" value="TreeGrafter"/>
</dbReference>
<organism evidence="4 5">
    <name type="scientific">Candidatus Collierbacteria bacterium RIFOXYA2_FULL_46_10</name>
    <dbReference type="NCBI Taxonomy" id="1817726"/>
    <lineage>
        <taxon>Bacteria</taxon>
        <taxon>Candidatus Collieribacteriota</taxon>
    </lineage>
</organism>
<protein>
    <submittedName>
        <fullName evidence="4">GTP-binding protein TypA</fullName>
    </submittedName>
</protein>
<dbReference type="AlphaFoldDB" id="A0A1F5F6K9"/>
<evidence type="ECO:0000256" key="2">
    <source>
        <dbReference type="ARBA" id="ARBA00023134"/>
    </source>
</evidence>
<dbReference type="InterPro" id="IPR000640">
    <property type="entry name" value="EFG_V-like"/>
</dbReference>
<dbReference type="CDD" id="cd16263">
    <property type="entry name" value="BipA_III"/>
    <property type="match status" value="1"/>
</dbReference>
<dbReference type="Gene3D" id="3.40.50.300">
    <property type="entry name" value="P-loop containing nucleotide triphosphate hydrolases"/>
    <property type="match status" value="1"/>
</dbReference>
<dbReference type="InterPro" id="IPR047043">
    <property type="entry name" value="BipA_III"/>
</dbReference>
<dbReference type="InterPro" id="IPR031157">
    <property type="entry name" value="G_TR_CS"/>
</dbReference>
<dbReference type="InterPro" id="IPR035647">
    <property type="entry name" value="EFG_III/V"/>
</dbReference>
<dbReference type="Gene3D" id="3.30.70.870">
    <property type="entry name" value="Elongation Factor G (Translational Gtpase), domain 3"/>
    <property type="match status" value="1"/>
</dbReference>
<feature type="domain" description="Tr-type G" evidence="3">
    <location>
        <begin position="5"/>
        <end position="207"/>
    </location>
</feature>
<evidence type="ECO:0000256" key="1">
    <source>
        <dbReference type="ARBA" id="ARBA00022741"/>
    </source>
</evidence>
<dbReference type="Pfam" id="PF00679">
    <property type="entry name" value="EFG_C"/>
    <property type="match status" value="1"/>
</dbReference>
<dbReference type="Pfam" id="PF21018">
    <property type="entry name" value="BipA_C"/>
    <property type="match status" value="1"/>
</dbReference>
<dbReference type="InterPro" id="IPR027417">
    <property type="entry name" value="P-loop_NTPase"/>
</dbReference>
<dbReference type="SUPFAM" id="SSF54980">
    <property type="entry name" value="EF-G C-terminal domain-like"/>
    <property type="match status" value="2"/>
</dbReference>
<dbReference type="Gene3D" id="3.30.70.240">
    <property type="match status" value="1"/>
</dbReference>
<dbReference type="CDD" id="cd01891">
    <property type="entry name" value="TypA_BipA"/>
    <property type="match status" value="1"/>
</dbReference>
<dbReference type="Gene3D" id="2.40.50.250">
    <property type="entry name" value="bipa protein"/>
    <property type="match status" value="1"/>
</dbReference>
<dbReference type="Pfam" id="PF00009">
    <property type="entry name" value="GTP_EFTU"/>
    <property type="match status" value="1"/>
</dbReference>
<evidence type="ECO:0000313" key="4">
    <source>
        <dbReference type="EMBL" id="OGD74954.1"/>
    </source>
</evidence>
<dbReference type="PROSITE" id="PS00301">
    <property type="entry name" value="G_TR_1"/>
    <property type="match status" value="1"/>
</dbReference>
<evidence type="ECO:0000313" key="5">
    <source>
        <dbReference type="Proteomes" id="UP000176191"/>
    </source>
</evidence>
<dbReference type="InterPro" id="IPR042116">
    <property type="entry name" value="TypA/BipA_C"/>
</dbReference>
<proteinExistence type="predicted"/>